<evidence type="ECO:0000256" key="4">
    <source>
        <dbReference type="ARBA" id="ARBA00022519"/>
    </source>
</evidence>
<dbReference type="GO" id="GO:0016020">
    <property type="term" value="C:membrane"/>
    <property type="evidence" value="ECO:0007669"/>
    <property type="project" value="InterPro"/>
</dbReference>
<dbReference type="Pfam" id="PF00005">
    <property type="entry name" value="ABC_tran"/>
    <property type="match status" value="1"/>
</dbReference>
<keyword evidence="3" id="KW-0410">Iron transport</keyword>
<evidence type="ECO:0000256" key="10">
    <source>
        <dbReference type="ARBA" id="ARBA00023136"/>
    </source>
</evidence>
<organism evidence="12 13">
    <name type="scientific">Oceanibaculum indicum P24</name>
    <dbReference type="NCBI Taxonomy" id="1207063"/>
    <lineage>
        <taxon>Bacteria</taxon>
        <taxon>Pseudomonadati</taxon>
        <taxon>Pseudomonadota</taxon>
        <taxon>Alphaproteobacteria</taxon>
        <taxon>Rhodospirillales</taxon>
        <taxon>Oceanibaculaceae</taxon>
        <taxon>Oceanibaculum</taxon>
    </lineage>
</organism>
<evidence type="ECO:0000313" key="13">
    <source>
        <dbReference type="Proteomes" id="UP000006746"/>
    </source>
</evidence>
<keyword evidence="9" id="KW-0406">Ion transport</keyword>
<keyword evidence="4" id="KW-0997">Cell inner membrane</keyword>
<dbReference type="eggNOG" id="COG3842">
    <property type="taxonomic scope" value="Bacteria"/>
</dbReference>
<protein>
    <submittedName>
        <fullName evidence="12">ABC transporter-like protein</fullName>
    </submittedName>
</protein>
<proteinExistence type="predicted"/>
<evidence type="ECO:0000256" key="6">
    <source>
        <dbReference type="ARBA" id="ARBA00022840"/>
    </source>
</evidence>
<dbReference type="SUPFAM" id="SSF50331">
    <property type="entry name" value="MOP-like"/>
    <property type="match status" value="1"/>
</dbReference>
<gene>
    <name evidence="12" type="ORF">P24_10336</name>
</gene>
<keyword evidence="1" id="KW-0813">Transport</keyword>
<evidence type="ECO:0000313" key="12">
    <source>
        <dbReference type="EMBL" id="EKE75612.1"/>
    </source>
</evidence>
<comment type="caution">
    <text evidence="12">The sequence shown here is derived from an EMBL/GenBank/DDBJ whole genome shotgun (WGS) entry which is preliminary data.</text>
</comment>
<dbReference type="GO" id="GO:0015408">
    <property type="term" value="F:ABC-type ferric iron transporter activity"/>
    <property type="evidence" value="ECO:0007669"/>
    <property type="project" value="InterPro"/>
</dbReference>
<dbReference type="InterPro" id="IPR008995">
    <property type="entry name" value="Mo/tungstate-bd_C_term_dom"/>
</dbReference>
<dbReference type="InterPro" id="IPR017871">
    <property type="entry name" value="ABC_transporter-like_CS"/>
</dbReference>
<dbReference type="SMART" id="SM00382">
    <property type="entry name" value="AAA"/>
    <property type="match status" value="1"/>
</dbReference>
<keyword evidence="7" id="KW-1278">Translocase</keyword>
<keyword evidence="10" id="KW-0472">Membrane</keyword>
<keyword evidence="5" id="KW-0547">Nucleotide-binding</keyword>
<dbReference type="InterPro" id="IPR003439">
    <property type="entry name" value="ABC_transporter-like_ATP-bd"/>
</dbReference>
<evidence type="ECO:0000259" key="11">
    <source>
        <dbReference type="PROSITE" id="PS50893"/>
    </source>
</evidence>
<dbReference type="AlphaFoldDB" id="K2JMH2"/>
<evidence type="ECO:0000256" key="1">
    <source>
        <dbReference type="ARBA" id="ARBA00022448"/>
    </source>
</evidence>
<feature type="domain" description="ABC transporter" evidence="11">
    <location>
        <begin position="24"/>
        <end position="256"/>
    </location>
</feature>
<evidence type="ECO:0000256" key="3">
    <source>
        <dbReference type="ARBA" id="ARBA00022496"/>
    </source>
</evidence>
<dbReference type="RefSeq" id="WP_008944674.1">
    <property type="nucleotide sequence ID" value="NZ_AMRL01000011.1"/>
</dbReference>
<dbReference type="GO" id="GO:0005524">
    <property type="term" value="F:ATP binding"/>
    <property type="evidence" value="ECO:0007669"/>
    <property type="project" value="UniProtKB-KW"/>
</dbReference>
<dbReference type="PROSITE" id="PS50893">
    <property type="entry name" value="ABC_TRANSPORTER_2"/>
    <property type="match status" value="1"/>
</dbReference>
<dbReference type="CDD" id="cd03259">
    <property type="entry name" value="ABC_Carb_Solutes_like"/>
    <property type="match status" value="1"/>
</dbReference>
<dbReference type="PANTHER" id="PTHR42781">
    <property type="entry name" value="SPERMIDINE/PUTRESCINE IMPORT ATP-BINDING PROTEIN POTA"/>
    <property type="match status" value="1"/>
</dbReference>
<evidence type="ECO:0000256" key="5">
    <source>
        <dbReference type="ARBA" id="ARBA00022741"/>
    </source>
</evidence>
<dbReference type="PANTHER" id="PTHR42781:SF5">
    <property type="entry name" value="PUTRESCINE TRANSPORT ATP-BINDING PROTEIN POTG"/>
    <property type="match status" value="1"/>
</dbReference>
<dbReference type="Gene3D" id="3.40.50.300">
    <property type="entry name" value="P-loop containing nucleotide triphosphate hydrolases"/>
    <property type="match status" value="1"/>
</dbReference>
<dbReference type="PATRIC" id="fig|1207063.3.peg.2091"/>
<evidence type="ECO:0000256" key="7">
    <source>
        <dbReference type="ARBA" id="ARBA00022967"/>
    </source>
</evidence>
<dbReference type="FunFam" id="3.40.50.300:FF:000425">
    <property type="entry name" value="Probable ABC transporter, ATP-binding subunit"/>
    <property type="match status" value="1"/>
</dbReference>
<keyword evidence="8" id="KW-0408">Iron</keyword>
<keyword evidence="2" id="KW-1003">Cell membrane</keyword>
<sequence>MQQAAMAQRAPETESKTDTDTAILRIESIVHHYGVNRAVAGVSLSIAPGEVVALVGPSGCGKTTMLRLCAGVETLQEGSISIAGRTVARPGASLPPEHRGVGFVFQDFALFPHLRVIDNVGFGLDRMPAAQRRQRALAVLDQVGMAAHAQKYPHQLSGGQQQRVALARALAPEPGIVLLDEPFSGLDAQLRSQVRDDTLHALKHSGAATLMVTHDAEEAMFMADRIAVMRAGSLLQLGSPVDIYYRPASAYVAGFFSDVNRIAGTVQGGHVATPLGRLPAPGFPDGAAVEVIMRPEALKLGAEAMSGDGQGVARVLTARMLGRASLIHLELDTVGVEGEPLHLHCRVPGLFLPQEGEKLPISLDPRQIFIFPAGQDC</sequence>
<keyword evidence="13" id="KW-1185">Reference proteome</keyword>
<dbReference type="GO" id="GO:0015697">
    <property type="term" value="P:quaternary ammonium group transport"/>
    <property type="evidence" value="ECO:0007669"/>
    <property type="project" value="UniProtKB-ARBA"/>
</dbReference>
<dbReference type="Proteomes" id="UP000006746">
    <property type="component" value="Unassembled WGS sequence"/>
</dbReference>
<name>K2JMH2_9PROT</name>
<dbReference type="InterPro" id="IPR003593">
    <property type="entry name" value="AAA+_ATPase"/>
</dbReference>
<reference evidence="12 13" key="1">
    <citation type="journal article" date="2012" name="J. Bacteriol.">
        <title>Genome Sequence of Oceanibaculum indicum Type Strain P24.</title>
        <authorList>
            <person name="Lai Q."/>
            <person name="Shao Z."/>
        </authorList>
    </citation>
    <scope>NUCLEOTIDE SEQUENCE [LARGE SCALE GENOMIC DNA]</scope>
    <source>
        <strain evidence="12 13">P24</strain>
    </source>
</reference>
<dbReference type="InterPro" id="IPR015853">
    <property type="entry name" value="ABC_transpr_FbpC"/>
</dbReference>
<dbReference type="GO" id="GO:0016887">
    <property type="term" value="F:ATP hydrolysis activity"/>
    <property type="evidence" value="ECO:0007669"/>
    <property type="project" value="InterPro"/>
</dbReference>
<dbReference type="STRING" id="1207063.P24_10336"/>
<evidence type="ECO:0000256" key="9">
    <source>
        <dbReference type="ARBA" id="ARBA00023065"/>
    </source>
</evidence>
<dbReference type="PROSITE" id="PS00211">
    <property type="entry name" value="ABC_TRANSPORTER_1"/>
    <property type="match status" value="1"/>
</dbReference>
<dbReference type="InterPro" id="IPR050093">
    <property type="entry name" value="ABC_SmlMolc_Importer"/>
</dbReference>
<dbReference type="SUPFAM" id="SSF52540">
    <property type="entry name" value="P-loop containing nucleoside triphosphate hydrolases"/>
    <property type="match status" value="1"/>
</dbReference>
<dbReference type="InterPro" id="IPR027417">
    <property type="entry name" value="P-loop_NTPase"/>
</dbReference>
<dbReference type="EMBL" id="AMRL01000011">
    <property type="protein sequence ID" value="EKE75612.1"/>
    <property type="molecule type" value="Genomic_DNA"/>
</dbReference>
<evidence type="ECO:0000256" key="8">
    <source>
        <dbReference type="ARBA" id="ARBA00023004"/>
    </source>
</evidence>
<accession>K2JMH2</accession>
<evidence type="ECO:0000256" key="2">
    <source>
        <dbReference type="ARBA" id="ARBA00022475"/>
    </source>
</evidence>
<keyword evidence="6" id="KW-0067">ATP-binding</keyword>